<keyword evidence="1" id="KW-0479">Metal-binding</keyword>
<accession>A0A8S5NLM5</accession>
<dbReference type="GO" id="GO:0006269">
    <property type="term" value="P:DNA replication, synthesis of primer"/>
    <property type="evidence" value="ECO:0007669"/>
    <property type="project" value="TreeGrafter"/>
</dbReference>
<keyword evidence="2" id="KW-0863">Zinc-finger</keyword>
<dbReference type="GO" id="GO:0008270">
    <property type="term" value="F:zinc ion binding"/>
    <property type="evidence" value="ECO:0007669"/>
    <property type="project" value="UniProtKB-KW"/>
</dbReference>
<evidence type="ECO:0000256" key="1">
    <source>
        <dbReference type="ARBA" id="ARBA00022723"/>
    </source>
</evidence>
<dbReference type="PANTHER" id="PTHR30313">
    <property type="entry name" value="DNA PRIMASE"/>
    <property type="match status" value="1"/>
</dbReference>
<evidence type="ECO:0000256" key="2">
    <source>
        <dbReference type="ARBA" id="ARBA00022771"/>
    </source>
</evidence>
<evidence type="ECO:0000259" key="4">
    <source>
        <dbReference type="SMART" id="SM00400"/>
    </source>
</evidence>
<reference evidence="5" key="1">
    <citation type="journal article" date="2021" name="Proc. Natl. Acad. Sci. U.S.A.">
        <title>A Catalog of Tens of Thousands of Viruses from Human Metagenomes Reveals Hidden Associations with Chronic Diseases.</title>
        <authorList>
            <person name="Tisza M.J."/>
            <person name="Buck C.B."/>
        </authorList>
    </citation>
    <scope>NUCLEOTIDE SEQUENCE</scope>
    <source>
        <strain evidence="5">CtGfF74</strain>
    </source>
</reference>
<dbReference type="GO" id="GO:0003899">
    <property type="term" value="F:DNA-directed RNA polymerase activity"/>
    <property type="evidence" value="ECO:0007669"/>
    <property type="project" value="InterPro"/>
</dbReference>
<proteinExistence type="predicted"/>
<sequence length="185" mass="21989">MVLNFCFAIRKALEKEFWRFCLMDKEAIKQQNSMRDILKRYGMIPNRAGFVQCPFHTGDHTASMKIYKDSYYCFGCGATGDIFTFVQNMNNCDFKTAFTILGGNYHKPDFSSRMAIYHHQKQMEMRKKEEQKKKAELQECLHDIDFYRAEIKRWEPLSDRWCESWNKLQLALYKHGFLTGLEEGD</sequence>
<dbReference type="EMBL" id="BK015188">
    <property type="protein sequence ID" value="DAD94987.1"/>
    <property type="molecule type" value="Genomic_DNA"/>
</dbReference>
<dbReference type="Pfam" id="PF01807">
    <property type="entry name" value="Zn_ribbon_DnaG"/>
    <property type="match status" value="1"/>
</dbReference>
<dbReference type="InterPro" id="IPR002694">
    <property type="entry name" value="Znf_CHC2"/>
</dbReference>
<dbReference type="GO" id="GO:0003677">
    <property type="term" value="F:DNA binding"/>
    <property type="evidence" value="ECO:0007669"/>
    <property type="project" value="InterPro"/>
</dbReference>
<dbReference type="SMART" id="SM00400">
    <property type="entry name" value="ZnF_CHCC"/>
    <property type="match status" value="1"/>
</dbReference>
<name>A0A8S5NLM5_9CAUD</name>
<dbReference type="Gene3D" id="3.90.580.10">
    <property type="entry name" value="Zinc finger, CHC2-type domain"/>
    <property type="match status" value="1"/>
</dbReference>
<evidence type="ECO:0000256" key="3">
    <source>
        <dbReference type="ARBA" id="ARBA00022833"/>
    </source>
</evidence>
<evidence type="ECO:0000313" key="5">
    <source>
        <dbReference type="EMBL" id="DAD94987.1"/>
    </source>
</evidence>
<dbReference type="SUPFAM" id="SSF57783">
    <property type="entry name" value="Zinc beta-ribbon"/>
    <property type="match status" value="1"/>
</dbReference>
<feature type="domain" description="Zinc finger CHC2-type" evidence="4">
    <location>
        <begin position="53"/>
        <end position="102"/>
    </location>
</feature>
<dbReference type="InterPro" id="IPR036977">
    <property type="entry name" value="DNA_primase_Znf_CHC2"/>
</dbReference>
<dbReference type="InterPro" id="IPR050219">
    <property type="entry name" value="DnaG_primase"/>
</dbReference>
<protein>
    <submittedName>
        <fullName evidence="5">DNA primase (Bacterial type)</fullName>
    </submittedName>
</protein>
<organism evidence="5">
    <name type="scientific">Siphoviridae sp. ctGfF74</name>
    <dbReference type="NCBI Taxonomy" id="2826223"/>
    <lineage>
        <taxon>Viruses</taxon>
        <taxon>Duplodnaviria</taxon>
        <taxon>Heunggongvirae</taxon>
        <taxon>Uroviricota</taxon>
        <taxon>Caudoviricetes</taxon>
    </lineage>
</organism>
<keyword evidence="3" id="KW-0862">Zinc</keyword>
<dbReference type="PANTHER" id="PTHR30313:SF2">
    <property type="entry name" value="DNA PRIMASE"/>
    <property type="match status" value="1"/>
</dbReference>